<gene>
    <name evidence="2" type="ordered locus">Plabr_2269</name>
</gene>
<keyword evidence="1" id="KW-0812">Transmembrane</keyword>
<keyword evidence="1" id="KW-0472">Membrane</keyword>
<sequence length="47" mass="5444">MWDLVSVIWLPVAILAVAGAVGGLSWFFFVRSIEIPWDDRAQKRRRD</sequence>
<organism evidence="2 3">
    <name type="scientific">Rubinisphaera brasiliensis (strain ATCC 49424 / DSM 5305 / JCM 21570 / IAM 15109 / NBRC 103401 / IFAM 1448)</name>
    <name type="common">Planctomyces brasiliensis</name>
    <dbReference type="NCBI Taxonomy" id="756272"/>
    <lineage>
        <taxon>Bacteria</taxon>
        <taxon>Pseudomonadati</taxon>
        <taxon>Planctomycetota</taxon>
        <taxon>Planctomycetia</taxon>
        <taxon>Planctomycetales</taxon>
        <taxon>Planctomycetaceae</taxon>
        <taxon>Rubinisphaera</taxon>
    </lineage>
</organism>
<dbReference type="EMBL" id="CP002546">
    <property type="protein sequence ID" value="ADY59871.1"/>
    <property type="molecule type" value="Genomic_DNA"/>
</dbReference>
<dbReference type="AlphaFoldDB" id="F0SL18"/>
<accession>F0SL18</accession>
<dbReference type="HOGENOM" id="CLU_3172783_0_0_0"/>
<evidence type="ECO:0000256" key="1">
    <source>
        <dbReference type="SAM" id="Phobius"/>
    </source>
</evidence>
<protein>
    <submittedName>
        <fullName evidence="2">Uncharacterized protein</fullName>
    </submittedName>
</protein>
<keyword evidence="3" id="KW-1185">Reference proteome</keyword>
<feature type="transmembrane region" description="Helical" evidence="1">
    <location>
        <begin position="6"/>
        <end position="30"/>
    </location>
</feature>
<reference evidence="3" key="1">
    <citation type="submission" date="2011-02" db="EMBL/GenBank/DDBJ databases">
        <title>The complete genome of Planctomyces brasiliensis DSM 5305.</title>
        <authorList>
            <person name="Lucas S."/>
            <person name="Copeland A."/>
            <person name="Lapidus A."/>
            <person name="Bruce D."/>
            <person name="Goodwin L."/>
            <person name="Pitluck S."/>
            <person name="Kyrpides N."/>
            <person name="Mavromatis K."/>
            <person name="Pagani I."/>
            <person name="Ivanova N."/>
            <person name="Ovchinnikova G."/>
            <person name="Lu M."/>
            <person name="Detter J.C."/>
            <person name="Han C."/>
            <person name="Land M."/>
            <person name="Hauser L."/>
            <person name="Markowitz V."/>
            <person name="Cheng J.-F."/>
            <person name="Hugenholtz P."/>
            <person name="Woyke T."/>
            <person name="Wu D."/>
            <person name="Tindall B."/>
            <person name="Pomrenke H.G."/>
            <person name="Brambilla E."/>
            <person name="Klenk H.-P."/>
            <person name="Eisen J.A."/>
        </authorList>
    </citation>
    <scope>NUCLEOTIDE SEQUENCE [LARGE SCALE GENOMIC DNA]</scope>
    <source>
        <strain evidence="3">ATCC 49424 / DSM 5305 / JCM 21570 / NBRC 103401 / IFAM 1448</strain>
    </source>
</reference>
<name>F0SL18_RUBBR</name>
<dbReference type="KEGG" id="pbs:Plabr_2269"/>
<proteinExistence type="predicted"/>
<evidence type="ECO:0000313" key="2">
    <source>
        <dbReference type="EMBL" id="ADY59871.1"/>
    </source>
</evidence>
<keyword evidence="1" id="KW-1133">Transmembrane helix</keyword>
<dbReference type="Proteomes" id="UP000006860">
    <property type="component" value="Chromosome"/>
</dbReference>
<evidence type="ECO:0000313" key="3">
    <source>
        <dbReference type="Proteomes" id="UP000006860"/>
    </source>
</evidence>